<dbReference type="EMBL" id="CM042882">
    <property type="protein sequence ID" value="KAI4381241.1"/>
    <property type="molecule type" value="Genomic_DNA"/>
</dbReference>
<dbReference type="Proteomes" id="UP001057402">
    <property type="component" value="Chromosome 3"/>
</dbReference>
<organism evidence="1 2">
    <name type="scientific">Melastoma candidum</name>
    <dbReference type="NCBI Taxonomy" id="119954"/>
    <lineage>
        <taxon>Eukaryota</taxon>
        <taxon>Viridiplantae</taxon>
        <taxon>Streptophyta</taxon>
        <taxon>Embryophyta</taxon>
        <taxon>Tracheophyta</taxon>
        <taxon>Spermatophyta</taxon>
        <taxon>Magnoliopsida</taxon>
        <taxon>eudicotyledons</taxon>
        <taxon>Gunneridae</taxon>
        <taxon>Pentapetalae</taxon>
        <taxon>rosids</taxon>
        <taxon>malvids</taxon>
        <taxon>Myrtales</taxon>
        <taxon>Melastomataceae</taxon>
        <taxon>Melastomatoideae</taxon>
        <taxon>Melastomateae</taxon>
        <taxon>Melastoma</taxon>
    </lineage>
</organism>
<protein>
    <submittedName>
        <fullName evidence="1">Uncharacterized protein</fullName>
    </submittedName>
</protein>
<keyword evidence="2" id="KW-1185">Reference proteome</keyword>
<evidence type="ECO:0000313" key="1">
    <source>
        <dbReference type="EMBL" id="KAI4381241.1"/>
    </source>
</evidence>
<name>A0ACB9RQ13_9MYRT</name>
<reference evidence="2" key="1">
    <citation type="journal article" date="2023" name="Front. Plant Sci.">
        <title>Chromosomal-level genome assembly of Melastoma candidum provides insights into trichome evolution.</title>
        <authorList>
            <person name="Zhong Y."/>
            <person name="Wu W."/>
            <person name="Sun C."/>
            <person name="Zou P."/>
            <person name="Liu Y."/>
            <person name="Dai S."/>
            <person name="Zhou R."/>
        </authorList>
    </citation>
    <scope>NUCLEOTIDE SEQUENCE [LARGE SCALE GENOMIC DNA]</scope>
</reference>
<proteinExistence type="predicted"/>
<evidence type="ECO:0000313" key="2">
    <source>
        <dbReference type="Proteomes" id="UP001057402"/>
    </source>
</evidence>
<sequence>MEPSEGKFNIEYIYVLSACMVRAHVDLPRVGNLCEELNKLWSRQYNLNRGVVRLRRTATCLGSCHVLELLVMNRADCGASVPSISCIRGTKALGQAGKQGGGNGWALTSKSRLTSPRFSVSPAYLIAGFCFFSFVGFFPASSLLSQDIGSGVRFKGGLDLRRQLEAEERAYEPLPHGDTGDDSFTAIPSQVLSWKPRALYFPNFATKKKQCESIIKIAKSGLKPSMLALRKGETTESTQGIRTSSGMFTSASEDKTGVLAFIEEKIARATSLPRSHGEAFNVLRYEVGQRYNSHYDAFSPSEYGLQKSQRVASFLLYLSDVEKGGETMFPFETSLHGSCPVIRGQKWVATKWIRDQVQDD</sequence>
<gene>
    <name evidence="1" type="ORF">MLD38_007333</name>
</gene>
<comment type="caution">
    <text evidence="1">The sequence shown here is derived from an EMBL/GenBank/DDBJ whole genome shotgun (WGS) entry which is preliminary data.</text>
</comment>
<accession>A0ACB9RQ13</accession>